<accession>A0A453FW39</accession>
<evidence type="ECO:0000313" key="1">
    <source>
        <dbReference type="EnsemblPlants" id="AET3Gv20801300.2"/>
    </source>
</evidence>
<sequence length="44" mass="4950">NASDSERTFIEYGFPQNSIGIYEIEYGILARNAASLPLHQRPLP</sequence>
<dbReference type="Proteomes" id="UP000015105">
    <property type="component" value="Chromosome 3D"/>
</dbReference>
<protein>
    <submittedName>
        <fullName evidence="1">Uncharacterized protein</fullName>
    </submittedName>
</protein>
<name>A0A453FW39_AEGTS</name>
<reference evidence="1" key="5">
    <citation type="journal article" date="2021" name="G3 (Bethesda)">
        <title>Aegilops tauschii genome assembly Aet v5.0 features greater sequence contiguity and improved annotation.</title>
        <authorList>
            <person name="Wang L."/>
            <person name="Zhu T."/>
            <person name="Rodriguez J.C."/>
            <person name="Deal K.R."/>
            <person name="Dubcovsky J."/>
            <person name="McGuire P.E."/>
            <person name="Lux T."/>
            <person name="Spannagl M."/>
            <person name="Mayer K.F.X."/>
            <person name="Baldrich P."/>
            <person name="Meyers B.C."/>
            <person name="Huo N."/>
            <person name="Gu Y.Q."/>
            <person name="Zhou H."/>
            <person name="Devos K.M."/>
            <person name="Bennetzen J.L."/>
            <person name="Unver T."/>
            <person name="Budak H."/>
            <person name="Gulick P.J."/>
            <person name="Galiba G."/>
            <person name="Kalapos B."/>
            <person name="Nelson D.R."/>
            <person name="Li P."/>
            <person name="You F.M."/>
            <person name="Luo M.C."/>
            <person name="Dvorak J."/>
        </authorList>
    </citation>
    <scope>NUCLEOTIDE SEQUENCE [LARGE SCALE GENOMIC DNA]</scope>
    <source>
        <strain evidence="1">cv. AL8/78</strain>
    </source>
</reference>
<dbReference type="EnsemblPlants" id="AET3Gv20801300.2">
    <property type="protein sequence ID" value="AET3Gv20801300.2"/>
    <property type="gene ID" value="AET3Gv20801300"/>
</dbReference>
<organism evidence="1 2">
    <name type="scientific">Aegilops tauschii subsp. strangulata</name>
    <name type="common">Goatgrass</name>
    <dbReference type="NCBI Taxonomy" id="200361"/>
    <lineage>
        <taxon>Eukaryota</taxon>
        <taxon>Viridiplantae</taxon>
        <taxon>Streptophyta</taxon>
        <taxon>Embryophyta</taxon>
        <taxon>Tracheophyta</taxon>
        <taxon>Spermatophyta</taxon>
        <taxon>Magnoliopsida</taxon>
        <taxon>Liliopsida</taxon>
        <taxon>Poales</taxon>
        <taxon>Poaceae</taxon>
        <taxon>BOP clade</taxon>
        <taxon>Pooideae</taxon>
        <taxon>Triticodae</taxon>
        <taxon>Triticeae</taxon>
        <taxon>Triticinae</taxon>
        <taxon>Aegilops</taxon>
    </lineage>
</organism>
<dbReference type="Gramene" id="AET3Gv20801300.2">
    <property type="protein sequence ID" value="AET3Gv20801300.2"/>
    <property type="gene ID" value="AET3Gv20801300"/>
</dbReference>
<evidence type="ECO:0000313" key="2">
    <source>
        <dbReference type="Proteomes" id="UP000015105"/>
    </source>
</evidence>
<reference evidence="2" key="2">
    <citation type="journal article" date="2017" name="Nat. Plants">
        <title>The Aegilops tauschii genome reveals multiple impacts of transposons.</title>
        <authorList>
            <person name="Zhao G."/>
            <person name="Zou C."/>
            <person name="Li K."/>
            <person name="Wang K."/>
            <person name="Li T."/>
            <person name="Gao L."/>
            <person name="Zhang X."/>
            <person name="Wang H."/>
            <person name="Yang Z."/>
            <person name="Liu X."/>
            <person name="Jiang W."/>
            <person name="Mao L."/>
            <person name="Kong X."/>
            <person name="Jiao Y."/>
            <person name="Jia J."/>
        </authorList>
    </citation>
    <scope>NUCLEOTIDE SEQUENCE [LARGE SCALE GENOMIC DNA]</scope>
    <source>
        <strain evidence="2">cv. AL8/78</strain>
    </source>
</reference>
<dbReference type="AlphaFoldDB" id="A0A453FW39"/>
<proteinExistence type="predicted"/>
<reference evidence="2" key="1">
    <citation type="journal article" date="2014" name="Science">
        <title>Ancient hybridizations among the ancestral genomes of bread wheat.</title>
        <authorList>
            <consortium name="International Wheat Genome Sequencing Consortium,"/>
            <person name="Marcussen T."/>
            <person name="Sandve S.R."/>
            <person name="Heier L."/>
            <person name="Spannagl M."/>
            <person name="Pfeifer M."/>
            <person name="Jakobsen K.S."/>
            <person name="Wulff B.B."/>
            <person name="Steuernagel B."/>
            <person name="Mayer K.F."/>
            <person name="Olsen O.A."/>
        </authorList>
    </citation>
    <scope>NUCLEOTIDE SEQUENCE [LARGE SCALE GENOMIC DNA]</scope>
    <source>
        <strain evidence="2">cv. AL8/78</strain>
    </source>
</reference>
<reference evidence="1" key="4">
    <citation type="submission" date="2019-03" db="UniProtKB">
        <authorList>
            <consortium name="EnsemblPlants"/>
        </authorList>
    </citation>
    <scope>IDENTIFICATION</scope>
</reference>
<reference evidence="1" key="3">
    <citation type="journal article" date="2017" name="Nature">
        <title>Genome sequence of the progenitor of the wheat D genome Aegilops tauschii.</title>
        <authorList>
            <person name="Luo M.C."/>
            <person name="Gu Y.Q."/>
            <person name="Puiu D."/>
            <person name="Wang H."/>
            <person name="Twardziok S.O."/>
            <person name="Deal K.R."/>
            <person name="Huo N."/>
            <person name="Zhu T."/>
            <person name="Wang L."/>
            <person name="Wang Y."/>
            <person name="McGuire P.E."/>
            <person name="Liu S."/>
            <person name="Long H."/>
            <person name="Ramasamy R.K."/>
            <person name="Rodriguez J.C."/>
            <person name="Van S.L."/>
            <person name="Yuan L."/>
            <person name="Wang Z."/>
            <person name="Xia Z."/>
            <person name="Xiao L."/>
            <person name="Anderson O.D."/>
            <person name="Ouyang S."/>
            <person name="Liang Y."/>
            <person name="Zimin A.V."/>
            <person name="Pertea G."/>
            <person name="Qi P."/>
            <person name="Bennetzen J.L."/>
            <person name="Dai X."/>
            <person name="Dawson M.W."/>
            <person name="Muller H.G."/>
            <person name="Kugler K."/>
            <person name="Rivarola-Duarte L."/>
            <person name="Spannagl M."/>
            <person name="Mayer K.F.X."/>
            <person name="Lu F.H."/>
            <person name="Bevan M.W."/>
            <person name="Leroy P."/>
            <person name="Li P."/>
            <person name="You F.M."/>
            <person name="Sun Q."/>
            <person name="Liu Z."/>
            <person name="Lyons E."/>
            <person name="Wicker T."/>
            <person name="Salzberg S.L."/>
            <person name="Devos K.M."/>
            <person name="Dvorak J."/>
        </authorList>
    </citation>
    <scope>NUCLEOTIDE SEQUENCE [LARGE SCALE GENOMIC DNA]</scope>
    <source>
        <strain evidence="1">cv. AL8/78</strain>
    </source>
</reference>
<keyword evidence="2" id="KW-1185">Reference proteome</keyword>